<reference evidence="3" key="1">
    <citation type="journal article" date="2019" name="Int. J. Syst. Evol. Microbiol.">
        <title>The Global Catalogue of Microorganisms (GCM) 10K type strain sequencing project: providing services to taxonomists for standard genome sequencing and annotation.</title>
        <authorList>
            <consortium name="The Broad Institute Genomics Platform"/>
            <consortium name="The Broad Institute Genome Sequencing Center for Infectious Disease"/>
            <person name="Wu L."/>
            <person name="Ma J."/>
        </authorList>
    </citation>
    <scope>NUCLEOTIDE SEQUENCE [LARGE SCALE GENOMIC DNA]</scope>
    <source>
        <strain evidence="3">JCM 13518</strain>
    </source>
</reference>
<dbReference type="Gene3D" id="1.20.120.450">
    <property type="entry name" value="dinb family like domain"/>
    <property type="match status" value="1"/>
</dbReference>
<comment type="caution">
    <text evidence="2">The sequence shown here is derived from an EMBL/GenBank/DDBJ whole genome shotgun (WGS) entry which is preliminary data.</text>
</comment>
<keyword evidence="2" id="KW-0413">Isomerase</keyword>
<evidence type="ECO:0000313" key="2">
    <source>
        <dbReference type="EMBL" id="GAA1738863.1"/>
    </source>
</evidence>
<keyword evidence="3" id="KW-1185">Reference proteome</keyword>
<dbReference type="EMBL" id="BAAAME010000004">
    <property type="protein sequence ID" value="GAA1738863.1"/>
    <property type="molecule type" value="Genomic_DNA"/>
</dbReference>
<dbReference type="GO" id="GO:0016853">
    <property type="term" value="F:isomerase activity"/>
    <property type="evidence" value="ECO:0007669"/>
    <property type="project" value="UniProtKB-KW"/>
</dbReference>
<protein>
    <submittedName>
        <fullName evidence="2">Maleylpyruvate isomerase N-terminal domain-containing protein</fullName>
    </submittedName>
</protein>
<dbReference type="InterPro" id="IPR024775">
    <property type="entry name" value="DinB-like"/>
</dbReference>
<organism evidence="2 3">
    <name type="scientific">Aeromicrobium alkaliterrae</name>
    <dbReference type="NCBI Taxonomy" id="302168"/>
    <lineage>
        <taxon>Bacteria</taxon>
        <taxon>Bacillati</taxon>
        <taxon>Actinomycetota</taxon>
        <taxon>Actinomycetes</taxon>
        <taxon>Propionibacteriales</taxon>
        <taxon>Nocardioidaceae</taxon>
        <taxon>Aeromicrobium</taxon>
    </lineage>
</organism>
<evidence type="ECO:0000259" key="1">
    <source>
        <dbReference type="Pfam" id="PF12867"/>
    </source>
</evidence>
<dbReference type="InterPro" id="IPR034660">
    <property type="entry name" value="DinB/YfiT-like"/>
</dbReference>
<gene>
    <name evidence="2" type="ORF">GCM10009710_18960</name>
</gene>
<dbReference type="RefSeq" id="WP_344200538.1">
    <property type="nucleotide sequence ID" value="NZ_BAAAME010000004.1"/>
</dbReference>
<dbReference type="Proteomes" id="UP001501057">
    <property type="component" value="Unassembled WGS sequence"/>
</dbReference>
<dbReference type="Pfam" id="PF12867">
    <property type="entry name" value="DinB_2"/>
    <property type="match status" value="1"/>
</dbReference>
<dbReference type="SUPFAM" id="SSF109854">
    <property type="entry name" value="DinB/YfiT-like putative metalloenzymes"/>
    <property type="match status" value="1"/>
</dbReference>
<name>A0ABP4VXY6_9ACTN</name>
<proteinExistence type="predicted"/>
<accession>A0ABP4VXY6</accession>
<feature type="domain" description="DinB-like" evidence="1">
    <location>
        <begin position="56"/>
        <end position="172"/>
    </location>
</feature>
<evidence type="ECO:0000313" key="3">
    <source>
        <dbReference type="Proteomes" id="UP001501057"/>
    </source>
</evidence>
<sequence length="177" mass="19179">MTRAADSIQPDDKDWTWVLSEPCPECGFVAADVDPAAVGAGIAGQVATWQGVVGREDAAVRPEPGRWSDLEYACHVRDVFTVFAGRIEQMLHEDPAHFANWDQDAAAIEGDYAHAEPGAVADGLAREGERLASALARVDGDAWQRRGVRSNGSEFTTATLTQYLLHDLEHHRVDVGA</sequence>